<evidence type="ECO:0000313" key="4">
    <source>
        <dbReference type="Proteomes" id="UP000239532"/>
    </source>
</evidence>
<reference evidence="3 4" key="1">
    <citation type="submission" date="2016-11" db="EMBL/GenBank/DDBJ databases">
        <title>Trade-off between light-utilization and light-protection in marine flavobacteria.</title>
        <authorList>
            <person name="Kumagai Y."/>
        </authorList>
    </citation>
    <scope>NUCLEOTIDE SEQUENCE [LARGE SCALE GENOMIC DNA]</scope>
    <source>
        <strain evidence="3 4">JCM 17109</strain>
    </source>
</reference>
<name>A0A2S9WX44_9FLAO</name>
<comment type="caution">
    <text evidence="3">The sequence shown here is derived from an EMBL/GenBank/DDBJ whole genome shotgun (WGS) entry which is preliminary data.</text>
</comment>
<dbReference type="AlphaFoldDB" id="A0A2S9WX44"/>
<evidence type="ECO:0000313" key="3">
    <source>
        <dbReference type="EMBL" id="PRP68035.1"/>
    </source>
</evidence>
<keyword evidence="3" id="KW-0378">Hydrolase</keyword>
<dbReference type="Gene3D" id="3.30.1380.10">
    <property type="match status" value="1"/>
</dbReference>
<dbReference type="Pfam" id="PF02557">
    <property type="entry name" value="VanY"/>
    <property type="match status" value="1"/>
</dbReference>
<dbReference type="SUPFAM" id="SSF55166">
    <property type="entry name" value="Hedgehog/DD-peptidase"/>
    <property type="match status" value="1"/>
</dbReference>
<accession>A0A2S9WX44</accession>
<dbReference type="Proteomes" id="UP000239532">
    <property type="component" value="Unassembled WGS sequence"/>
</dbReference>
<dbReference type="OrthoDB" id="9792074at2"/>
<evidence type="ECO:0000256" key="1">
    <source>
        <dbReference type="SAM" id="SignalP"/>
    </source>
</evidence>
<feature type="domain" description="D-alanyl-D-alanine carboxypeptidase-like core" evidence="2">
    <location>
        <begin position="33"/>
        <end position="177"/>
    </location>
</feature>
<feature type="chain" id="PRO_5015677801" evidence="1">
    <location>
        <begin position="18"/>
        <end position="232"/>
    </location>
</feature>
<dbReference type="RefSeq" id="WP_105983713.1">
    <property type="nucleotide sequence ID" value="NZ_MQUC01000003.1"/>
</dbReference>
<dbReference type="GO" id="GO:0006508">
    <property type="term" value="P:proteolysis"/>
    <property type="evidence" value="ECO:0007669"/>
    <property type="project" value="InterPro"/>
</dbReference>
<dbReference type="InterPro" id="IPR003709">
    <property type="entry name" value="VanY-like_core_dom"/>
</dbReference>
<keyword evidence="3" id="KW-0121">Carboxypeptidase</keyword>
<dbReference type="EMBL" id="MQUC01000003">
    <property type="protein sequence ID" value="PRP68035.1"/>
    <property type="molecule type" value="Genomic_DNA"/>
</dbReference>
<sequence>MKLLLALFCLSGFLTTAQITPAVLTGQSVNPSNSLEKETQAALKEMQAAALKDGIKIEVASGYRSFNRQRQIWNGKYSKYEAQGLTPDAIFDKIVEYSTVPGTSRHHWGTDMDLIDGNAKYSGSVLVTDKFHGDGPFCKLKDWMDQHSTEYGFELVYTMNNNRTGFEYEPWHYSYAPVSKKYLEQYLNQIDFVKFLRSQNIMGMDDISDARLERYYKEHIQGINAALLLEKE</sequence>
<evidence type="ECO:0000259" key="2">
    <source>
        <dbReference type="Pfam" id="PF02557"/>
    </source>
</evidence>
<gene>
    <name evidence="3" type="ORF">BST86_13515</name>
</gene>
<dbReference type="InterPro" id="IPR052179">
    <property type="entry name" value="DD-CPase-like"/>
</dbReference>
<dbReference type="GO" id="GO:0004180">
    <property type="term" value="F:carboxypeptidase activity"/>
    <property type="evidence" value="ECO:0007669"/>
    <property type="project" value="UniProtKB-KW"/>
</dbReference>
<keyword evidence="1" id="KW-0732">Signal</keyword>
<proteinExistence type="predicted"/>
<protein>
    <submittedName>
        <fullName evidence="3">D-alanyl-D-alanine carboxypeptidase</fullName>
    </submittedName>
</protein>
<keyword evidence="4" id="KW-1185">Reference proteome</keyword>
<dbReference type="PANTHER" id="PTHR34385">
    <property type="entry name" value="D-ALANYL-D-ALANINE CARBOXYPEPTIDASE"/>
    <property type="match status" value="1"/>
</dbReference>
<dbReference type="CDD" id="cd14847">
    <property type="entry name" value="DD-carboxypeptidase_like"/>
    <property type="match status" value="1"/>
</dbReference>
<dbReference type="PANTHER" id="PTHR34385:SF1">
    <property type="entry name" value="PEPTIDOGLYCAN L-ALANYL-D-GLUTAMATE ENDOPEPTIDASE CWLK"/>
    <property type="match status" value="1"/>
</dbReference>
<feature type="signal peptide" evidence="1">
    <location>
        <begin position="1"/>
        <end position="17"/>
    </location>
</feature>
<organism evidence="3 4">
    <name type="scientific">Nonlabens agnitus</name>
    <dbReference type="NCBI Taxonomy" id="870484"/>
    <lineage>
        <taxon>Bacteria</taxon>
        <taxon>Pseudomonadati</taxon>
        <taxon>Bacteroidota</taxon>
        <taxon>Flavobacteriia</taxon>
        <taxon>Flavobacteriales</taxon>
        <taxon>Flavobacteriaceae</taxon>
        <taxon>Nonlabens</taxon>
    </lineage>
</organism>
<dbReference type="InterPro" id="IPR009045">
    <property type="entry name" value="Zn_M74/Hedgehog-like"/>
</dbReference>
<keyword evidence="3" id="KW-0645">Protease</keyword>